<dbReference type="KEGG" id="sfh:SFHH103_06667"/>
<dbReference type="PANTHER" id="PTHR43668">
    <property type="entry name" value="ALLANTOINASE"/>
    <property type="match status" value="1"/>
</dbReference>
<dbReference type="Gene3D" id="3.20.20.140">
    <property type="entry name" value="Metal-dependent hydrolases"/>
    <property type="match status" value="1"/>
</dbReference>
<dbReference type="PANTHER" id="PTHR43668:SF4">
    <property type="entry name" value="ALLANTOINASE"/>
    <property type="match status" value="1"/>
</dbReference>
<comment type="subunit">
    <text evidence="2">Homotetramer.</text>
</comment>
<evidence type="ECO:0000259" key="6">
    <source>
        <dbReference type="Pfam" id="PF01979"/>
    </source>
</evidence>
<dbReference type="GO" id="GO:0008270">
    <property type="term" value="F:zinc ion binding"/>
    <property type="evidence" value="ECO:0007669"/>
    <property type="project" value="InterPro"/>
</dbReference>
<keyword evidence="7" id="KW-0614">Plasmid</keyword>
<dbReference type="EMBL" id="HE616899">
    <property type="protein sequence ID" value="CCF01125.1"/>
    <property type="molecule type" value="Genomic_DNA"/>
</dbReference>
<protein>
    <recommendedName>
        <fullName evidence="6">Amidohydrolase-related domain-containing protein</fullName>
    </recommendedName>
</protein>
<dbReference type="InterPro" id="IPR006680">
    <property type="entry name" value="Amidohydro-rel"/>
</dbReference>
<evidence type="ECO:0000256" key="2">
    <source>
        <dbReference type="ARBA" id="ARBA00011881"/>
    </source>
</evidence>
<dbReference type="InterPro" id="IPR011059">
    <property type="entry name" value="Metal-dep_hydrolase_composite"/>
</dbReference>
<dbReference type="InterPro" id="IPR017593">
    <property type="entry name" value="Allantoinase"/>
</dbReference>
<dbReference type="NCBIfam" id="TIGR03178">
    <property type="entry name" value="allantoinase"/>
    <property type="match status" value="1"/>
</dbReference>
<reference evidence="7 8" key="1">
    <citation type="journal article" date="2012" name="J. Bacteriol.">
        <title>Genome sequence of the soybean symbiont Sinorhizobium fredii HH103.</title>
        <authorList>
            <person name="Weidner S."/>
            <person name="Becker A."/>
            <person name="Bonilla I."/>
            <person name="Jaenicke S."/>
            <person name="Lloret J."/>
            <person name="Margaret I."/>
            <person name="Puhler A."/>
            <person name="Ruiz-Sainz J.E."/>
            <person name="Schneiker-Bekel S."/>
            <person name="Szczepanowski R."/>
            <person name="Vinardell J.M."/>
            <person name="Zehner S."/>
            <person name="Gottfert M."/>
        </authorList>
    </citation>
    <scope>NUCLEOTIDE SEQUENCE [LARGE SCALE GENOMIC DNA]</scope>
    <source>
        <strain evidence="7 8">HH103</strain>
        <plasmid evidence="8">pSfHH103e</plasmid>
    </source>
</reference>
<geneLocation type="plasmid" evidence="7 8">
    <name>pSfHH103e</name>
</geneLocation>
<keyword evidence="3" id="KW-0479">Metal-binding</keyword>
<dbReference type="AlphaFoldDB" id="G9AJ93"/>
<gene>
    <name evidence="7" type="ordered locus">SFHH103_06667</name>
</gene>
<organism evidence="7 8">
    <name type="scientific">Sinorhizobium fredii (strain HH103)</name>
    <dbReference type="NCBI Taxonomy" id="1117943"/>
    <lineage>
        <taxon>Bacteria</taxon>
        <taxon>Pseudomonadati</taxon>
        <taxon>Pseudomonadota</taxon>
        <taxon>Alphaproteobacteria</taxon>
        <taxon>Hyphomicrobiales</taxon>
        <taxon>Rhizobiaceae</taxon>
        <taxon>Sinorhizobium/Ensifer group</taxon>
        <taxon>Sinorhizobium</taxon>
    </lineage>
</organism>
<dbReference type="GO" id="GO:0006145">
    <property type="term" value="P:purine nucleobase catabolic process"/>
    <property type="evidence" value="ECO:0007669"/>
    <property type="project" value="TreeGrafter"/>
</dbReference>
<dbReference type="HOGENOM" id="CLU_015572_4_2_5"/>
<evidence type="ECO:0000313" key="8">
    <source>
        <dbReference type="Proteomes" id="UP000007735"/>
    </source>
</evidence>
<dbReference type="GO" id="GO:0005737">
    <property type="term" value="C:cytoplasm"/>
    <property type="evidence" value="ECO:0007669"/>
    <property type="project" value="TreeGrafter"/>
</dbReference>
<dbReference type="GO" id="GO:0004038">
    <property type="term" value="F:allantoinase activity"/>
    <property type="evidence" value="ECO:0007669"/>
    <property type="project" value="InterPro"/>
</dbReference>
<dbReference type="RefSeq" id="WP_014332755.1">
    <property type="nucleotide sequence ID" value="NZ_CP183944.1"/>
</dbReference>
<dbReference type="InterPro" id="IPR050138">
    <property type="entry name" value="DHOase/Allantoinase_Hydrolase"/>
</dbReference>
<dbReference type="GO" id="GO:0050897">
    <property type="term" value="F:cobalt ion binding"/>
    <property type="evidence" value="ECO:0007669"/>
    <property type="project" value="InterPro"/>
</dbReference>
<keyword evidence="4" id="KW-0378">Hydrolase</keyword>
<name>G9AJ93_SINF1</name>
<dbReference type="Pfam" id="PF01979">
    <property type="entry name" value="Amidohydro_1"/>
    <property type="match status" value="1"/>
</dbReference>
<dbReference type="PATRIC" id="fig|380.5.peg.6205"/>
<evidence type="ECO:0000256" key="1">
    <source>
        <dbReference type="ARBA" id="ARBA00001947"/>
    </source>
</evidence>
<dbReference type="SUPFAM" id="SSF51338">
    <property type="entry name" value="Composite domain of metallo-dependent hydrolases"/>
    <property type="match status" value="1"/>
</dbReference>
<evidence type="ECO:0000313" key="7">
    <source>
        <dbReference type="EMBL" id="CCF01125.1"/>
    </source>
</evidence>
<dbReference type="GO" id="GO:0000256">
    <property type="term" value="P:allantoin catabolic process"/>
    <property type="evidence" value="ECO:0007669"/>
    <property type="project" value="InterPro"/>
</dbReference>
<evidence type="ECO:0000256" key="3">
    <source>
        <dbReference type="ARBA" id="ARBA00022723"/>
    </source>
</evidence>
<dbReference type="InterPro" id="IPR032466">
    <property type="entry name" value="Metal_Hydrolase"/>
</dbReference>
<evidence type="ECO:0000256" key="4">
    <source>
        <dbReference type="ARBA" id="ARBA00022801"/>
    </source>
</evidence>
<dbReference type="Gene3D" id="2.30.40.10">
    <property type="entry name" value="Urease, subunit C, domain 1"/>
    <property type="match status" value="1"/>
</dbReference>
<proteinExistence type="predicted"/>
<accession>G9AJ93</accession>
<evidence type="ECO:0000256" key="5">
    <source>
        <dbReference type="ARBA" id="ARBA00022833"/>
    </source>
</evidence>
<dbReference type="Proteomes" id="UP000007735">
    <property type="component" value="Plasmid pSfHH103e"/>
</dbReference>
<dbReference type="SUPFAM" id="SSF51556">
    <property type="entry name" value="Metallo-dependent hydrolases"/>
    <property type="match status" value="1"/>
</dbReference>
<feature type="domain" description="Amidohydrolase-related" evidence="6">
    <location>
        <begin position="54"/>
        <end position="431"/>
    </location>
</feature>
<keyword evidence="5" id="KW-0862">Zinc</keyword>
<comment type="cofactor">
    <cofactor evidence="1">
        <name>Zn(2+)</name>
        <dbReference type="ChEBI" id="CHEBI:29105"/>
    </cofactor>
</comment>
<sequence length="456" mass="48858">MARIDLYLRNARIVTEHREFEGGVAVADGRIKQVVEGDIEMEADEVIDASGLLLMPGLVDAHVHFSEPGRGHWEGFETGSRAAAAGGVTTFVEMPLNASPPTIDEPALAAKQRAAAVSHVDYALWGGLVDDNLAHLGALSAGGVVGFKAFMCTATDFPRADGNIMREGMTRISALNSFLAVHAEDERMTSRLTADLRSAGRRDRMAWGEARPVAAELAAIDDAIRQAEATGARLHIVHVSSAAGIDCISGAKRRGVPVTAETCPHYLFFDETDLVRLGPVAKCAPPLRPPAEREALWDRVLAGAVDIIASDHSPCLWGEKVAGDDDIFVAWGGISGLQSTLPVLLTEGCRRGLKLQDIVRMTASNPARLFGLDRRKGSLEIDADADLVLVDPTAPFTLRQHHLFYRNPHSAYVGSSFLGQVQRTISRGVTVYEGGEIVGSRSHGQRVDGPGVAVTR</sequence>